<evidence type="ECO:0000313" key="3">
    <source>
        <dbReference type="EMBL" id="MDT7832415.1"/>
    </source>
</evidence>
<dbReference type="Proteomes" id="UP001257277">
    <property type="component" value="Unassembled WGS sequence"/>
</dbReference>
<dbReference type="Pfam" id="PF01841">
    <property type="entry name" value="Transglut_core"/>
    <property type="match status" value="1"/>
</dbReference>
<dbReference type="RefSeq" id="WP_349241675.1">
    <property type="nucleotide sequence ID" value="NZ_JAVTTO010000003.1"/>
</dbReference>
<evidence type="ECO:0000259" key="2">
    <source>
        <dbReference type="Pfam" id="PF12969"/>
    </source>
</evidence>
<dbReference type="Gene3D" id="2.60.120.1130">
    <property type="match status" value="1"/>
</dbReference>
<reference evidence="3 4" key="1">
    <citation type="submission" date="2023-09" db="EMBL/GenBank/DDBJ databases">
        <title>Novel taxa isolated from Blanes Bay.</title>
        <authorList>
            <person name="Rey-Velasco X."/>
            <person name="Lucena T."/>
        </authorList>
    </citation>
    <scope>NUCLEOTIDE SEQUENCE [LARGE SCALE GENOMIC DNA]</scope>
    <source>
        <strain evidence="3 4">S356</strain>
    </source>
</reference>
<organism evidence="3 4">
    <name type="scientific">Asprobacillus argus</name>
    <dbReference type="NCBI Taxonomy" id="3076534"/>
    <lineage>
        <taxon>Bacteria</taxon>
        <taxon>Pseudomonadati</taxon>
        <taxon>Bacteroidota</taxon>
        <taxon>Flavobacteriia</taxon>
        <taxon>Flavobacteriales</taxon>
        <taxon>Flavobacteriaceae</taxon>
        <taxon>Asprobacillus</taxon>
    </lineage>
</organism>
<dbReference type="EMBL" id="JAVTTO010000003">
    <property type="protein sequence ID" value="MDT7832415.1"/>
    <property type="molecule type" value="Genomic_DNA"/>
</dbReference>
<feature type="domain" description="Transglutaminase-like" evidence="1">
    <location>
        <begin position="323"/>
        <end position="398"/>
    </location>
</feature>
<feature type="domain" description="DUF3857" evidence="2">
    <location>
        <begin position="64"/>
        <end position="209"/>
    </location>
</feature>
<proteinExistence type="predicted"/>
<protein>
    <submittedName>
        <fullName evidence="3">DUF3857 domain-containing protein</fullName>
    </submittedName>
</protein>
<dbReference type="InterPro" id="IPR024618">
    <property type="entry name" value="DUF3857"/>
</dbReference>
<dbReference type="Gene3D" id="2.60.40.3140">
    <property type="match status" value="1"/>
</dbReference>
<dbReference type="Gene3D" id="3.10.620.30">
    <property type="match status" value="1"/>
</dbReference>
<dbReference type="Pfam" id="PF12969">
    <property type="entry name" value="DUF3857"/>
    <property type="match status" value="1"/>
</dbReference>
<comment type="caution">
    <text evidence="3">The sequence shown here is derived from an EMBL/GenBank/DDBJ whole genome shotgun (WGS) entry which is preliminary data.</text>
</comment>
<keyword evidence="4" id="KW-1185">Reference proteome</keyword>
<gene>
    <name evidence="3" type="ORF">RQM59_08490</name>
</gene>
<evidence type="ECO:0000259" key="1">
    <source>
        <dbReference type="Pfam" id="PF01841"/>
    </source>
</evidence>
<evidence type="ECO:0000313" key="4">
    <source>
        <dbReference type="Proteomes" id="UP001257277"/>
    </source>
</evidence>
<name>A0ABU3LFA1_9FLAO</name>
<accession>A0ABU3LFA1</accession>
<dbReference type="InterPro" id="IPR002931">
    <property type="entry name" value="Transglutaminase-like"/>
</dbReference>
<sequence>MKNIVTLVVVFMTTIAFGQEVKFGKVSKTELEEKFYPRDSVANAAYLLRKRSTYYTYNQKKGFSVVTEVHNRLKIYNKKGFDKANIFIPYYKGNESKESVSSIKGYSYSINNGRIEKEKISKTNIFDEKRNKYYNVKKIAMPNVKEGSIIEWKYKLISPRFWHISDVEFQFDIPVKIMECRIDHPERFVFNKTPKGYYLVTPRMSKRSGSITTTYRDRVGVSSGVGVQSTSDVKTSRTDVMYDQVLFNAKNIPALKSGEPYVTHVKNYRGGMKFELSAIKSPNSPIRTFSKTWNDVSKQIYKSSSFGGELTKKSFYKDDLQTLLANATSDNEKIVAIFEFVKSKVKWNGYFGKYPEETIRKAYKGGIGNSGAINLLLTSMLKEAGFDANPVLTSTRANGVPIFPTMDGFNYVIASITTPNGVILLDATDQYSSVNTLPYRVMNWNGRLVKRDGTSGWISLIPKRHQLEDNFVNVKLSDDGTIEGMVRTKYTGLRALNYRKRNNVLKEEDVISKLEDNYSVEIDNFKVTNAKNNYKPLARLFKFSSEDLVEEISGKMYINPLLFFTYETNPFKADKRKYPVDFGIPWKEKNTVTIEIPEGYTVESIPEVAAIGLPDGIGLFKYQVKQIGNKVKIVSLLQFNKGVIVPQYYQQLKEFFKQVVEKETEKITISKS</sequence>